<proteinExistence type="predicted"/>
<sequence>MSLLHAVHHDIRPVASSIVPPERDLTPATPAEPVLDTEISVGDTLTPGDGQLVFERVLPSRTTKSRRVGWLEEAP</sequence>
<reference evidence="1" key="1">
    <citation type="submission" date="2022-11" db="EMBL/GenBank/DDBJ databases">
        <authorList>
            <person name="Petersen C."/>
        </authorList>
    </citation>
    <scope>NUCLEOTIDE SEQUENCE</scope>
    <source>
        <strain evidence="1">IBT 20477</strain>
    </source>
</reference>
<reference evidence="1" key="2">
    <citation type="journal article" date="2023" name="IMA Fungus">
        <title>Comparative genomic study of the Penicillium genus elucidates a diverse pangenome and 15 lateral gene transfer events.</title>
        <authorList>
            <person name="Petersen C."/>
            <person name="Sorensen T."/>
            <person name="Nielsen M.R."/>
            <person name="Sondergaard T.E."/>
            <person name="Sorensen J.L."/>
            <person name="Fitzpatrick D.A."/>
            <person name="Frisvad J.C."/>
            <person name="Nielsen K.L."/>
        </authorList>
    </citation>
    <scope>NUCLEOTIDE SEQUENCE</scope>
    <source>
        <strain evidence="1">IBT 20477</strain>
    </source>
</reference>
<gene>
    <name evidence="1" type="ORF">N7449_010751</name>
</gene>
<dbReference type="AlphaFoldDB" id="A0A9W9J0W3"/>
<comment type="caution">
    <text evidence="1">The sequence shown here is derived from an EMBL/GenBank/DDBJ whole genome shotgun (WGS) entry which is preliminary data.</text>
</comment>
<keyword evidence="2" id="KW-1185">Reference proteome</keyword>
<dbReference type="EMBL" id="JAPQKQ010000007">
    <property type="protein sequence ID" value="KAJ5187757.1"/>
    <property type="molecule type" value="Genomic_DNA"/>
</dbReference>
<protein>
    <submittedName>
        <fullName evidence="1">Uncharacterized protein</fullName>
    </submittedName>
</protein>
<evidence type="ECO:0000313" key="1">
    <source>
        <dbReference type="EMBL" id="KAJ5187757.1"/>
    </source>
</evidence>
<dbReference type="Proteomes" id="UP001150942">
    <property type="component" value="Unassembled WGS sequence"/>
</dbReference>
<name>A0A9W9J0W3_9EURO</name>
<accession>A0A9W9J0W3</accession>
<evidence type="ECO:0000313" key="2">
    <source>
        <dbReference type="Proteomes" id="UP001150942"/>
    </source>
</evidence>
<organism evidence="1 2">
    <name type="scientific">Penicillium cf. viridicatum</name>
    <dbReference type="NCBI Taxonomy" id="2972119"/>
    <lineage>
        <taxon>Eukaryota</taxon>
        <taxon>Fungi</taxon>
        <taxon>Dikarya</taxon>
        <taxon>Ascomycota</taxon>
        <taxon>Pezizomycotina</taxon>
        <taxon>Eurotiomycetes</taxon>
        <taxon>Eurotiomycetidae</taxon>
        <taxon>Eurotiales</taxon>
        <taxon>Aspergillaceae</taxon>
        <taxon>Penicillium</taxon>
    </lineage>
</organism>